<comment type="caution">
    <text evidence="2">The sequence shown here is derived from an EMBL/GenBank/DDBJ whole genome shotgun (WGS) entry which is preliminary data.</text>
</comment>
<proteinExistence type="predicted"/>
<evidence type="ECO:0000313" key="2">
    <source>
        <dbReference type="EMBL" id="RAJ87529.1"/>
    </source>
</evidence>
<feature type="chain" id="PRO_5016308061" evidence="1">
    <location>
        <begin position="19"/>
        <end position="348"/>
    </location>
</feature>
<feature type="signal peptide" evidence="1">
    <location>
        <begin position="1"/>
        <end position="18"/>
    </location>
</feature>
<sequence length="348" mass="40017">MRYLLIISSLLFLLPACKSTPSRQVTPAFYFWKQSWTGNATELEYLRQLPARKLYVKMFDVAPGSKPGEAVPVAIFQQQQPLPADQEIVPVIFLMNEIWNNPPDTTLAAQLAQRTEKLLGSLCSSLPNKQPIKEIQIDCDWTKTTRDTYFRYLKALQQLPFFKGKDVSATIRMHQIKFRNSSGIPPVNKGLLMCYNMGDLRKPGDHNSILDISTMESYIGNDRISNYPLPLDIALPLFQWTVLFENNQYKGILRNVGTRELENKNLFIPHGKQLFVVQKDTLINGYMLKKGSELRREITNVKLLEDAAQLISAQRQSYNPTVIFYHLDAATLDNYPLHELQKVYRLFN</sequence>
<protein>
    <submittedName>
        <fullName evidence="2">Uncharacterized protein</fullName>
    </submittedName>
</protein>
<dbReference type="AlphaFoldDB" id="A0A327WBK2"/>
<evidence type="ECO:0000256" key="1">
    <source>
        <dbReference type="SAM" id="SignalP"/>
    </source>
</evidence>
<gene>
    <name evidence="2" type="ORF">CLV59_101280</name>
</gene>
<dbReference type="OrthoDB" id="634553at2"/>
<organism evidence="2 3">
    <name type="scientific">Chitinophaga dinghuensis</name>
    <dbReference type="NCBI Taxonomy" id="1539050"/>
    <lineage>
        <taxon>Bacteria</taxon>
        <taxon>Pseudomonadati</taxon>
        <taxon>Bacteroidota</taxon>
        <taxon>Chitinophagia</taxon>
        <taxon>Chitinophagales</taxon>
        <taxon>Chitinophagaceae</taxon>
        <taxon>Chitinophaga</taxon>
    </lineage>
</organism>
<dbReference type="RefSeq" id="WP_111590210.1">
    <property type="nucleotide sequence ID" value="NZ_QLMA01000001.1"/>
</dbReference>
<keyword evidence="1" id="KW-0732">Signal</keyword>
<name>A0A327WBK2_9BACT</name>
<evidence type="ECO:0000313" key="3">
    <source>
        <dbReference type="Proteomes" id="UP000249819"/>
    </source>
</evidence>
<reference evidence="2 3" key="1">
    <citation type="submission" date="2018-06" db="EMBL/GenBank/DDBJ databases">
        <title>Genomic Encyclopedia of Archaeal and Bacterial Type Strains, Phase II (KMG-II): from individual species to whole genera.</title>
        <authorList>
            <person name="Goeker M."/>
        </authorList>
    </citation>
    <scope>NUCLEOTIDE SEQUENCE [LARGE SCALE GENOMIC DNA]</scope>
    <source>
        <strain evidence="2 3">DSM 29821</strain>
    </source>
</reference>
<keyword evidence="3" id="KW-1185">Reference proteome</keyword>
<dbReference type="EMBL" id="QLMA01000001">
    <property type="protein sequence ID" value="RAJ87529.1"/>
    <property type="molecule type" value="Genomic_DNA"/>
</dbReference>
<accession>A0A327WBK2</accession>
<dbReference type="Proteomes" id="UP000249819">
    <property type="component" value="Unassembled WGS sequence"/>
</dbReference>